<keyword evidence="2" id="KW-0472">Membrane</keyword>
<evidence type="ECO:0000313" key="3">
    <source>
        <dbReference type="EMBL" id="KAF4634580.1"/>
    </source>
</evidence>
<keyword evidence="2" id="KW-0812">Transmembrane</keyword>
<dbReference type="EMBL" id="JAAMPI010000174">
    <property type="protein sequence ID" value="KAF4634580.1"/>
    <property type="molecule type" value="Genomic_DNA"/>
</dbReference>
<accession>A0A8H4RR74</accession>
<sequence length="221" mass="25474">MSTNNEKKRPTPLTRERKDSTSSSETLIKVPYTLRFAEATSVCSPNKANKDHRSPFADPPSQKTQSYMAQAQPSDIGFASLLKSTIRAPGIPERKIDNLLSPTFREEQLLEKVRVAKFVLRGINFSYSLIVLTMLLMTFTIFNATKHLAPRNNFPPWAQGQKTWPQITVLNWSLVCYLIEIVLEYITVILYGIVFYRYYSKQRLRKSMNVRDRARSDLYLA</sequence>
<dbReference type="PANTHER" id="PTHR42069:SF1">
    <property type="entry name" value="MARVEL DOMAIN-CONTAINING PROTEIN"/>
    <property type="match status" value="1"/>
</dbReference>
<feature type="transmembrane region" description="Helical" evidence="2">
    <location>
        <begin position="172"/>
        <end position="199"/>
    </location>
</feature>
<dbReference type="Proteomes" id="UP000566819">
    <property type="component" value="Unassembled WGS sequence"/>
</dbReference>
<feature type="region of interest" description="Disordered" evidence="1">
    <location>
        <begin position="43"/>
        <end position="69"/>
    </location>
</feature>
<proteinExistence type="predicted"/>
<dbReference type="OrthoDB" id="5420724at2759"/>
<feature type="compositionally biased region" description="Basic and acidic residues" evidence="1">
    <location>
        <begin position="1"/>
        <end position="20"/>
    </location>
</feature>
<protein>
    <submittedName>
        <fullName evidence="3">Uncharacterized protein</fullName>
    </submittedName>
</protein>
<evidence type="ECO:0000313" key="4">
    <source>
        <dbReference type="Proteomes" id="UP000566819"/>
    </source>
</evidence>
<comment type="caution">
    <text evidence="3">The sequence shown here is derived from an EMBL/GenBank/DDBJ whole genome shotgun (WGS) entry which is preliminary data.</text>
</comment>
<organism evidence="3 4">
    <name type="scientific">Cudoniella acicularis</name>
    <dbReference type="NCBI Taxonomy" id="354080"/>
    <lineage>
        <taxon>Eukaryota</taxon>
        <taxon>Fungi</taxon>
        <taxon>Dikarya</taxon>
        <taxon>Ascomycota</taxon>
        <taxon>Pezizomycotina</taxon>
        <taxon>Leotiomycetes</taxon>
        <taxon>Helotiales</taxon>
        <taxon>Tricladiaceae</taxon>
        <taxon>Cudoniella</taxon>
    </lineage>
</organism>
<evidence type="ECO:0000256" key="1">
    <source>
        <dbReference type="SAM" id="MobiDB-lite"/>
    </source>
</evidence>
<name>A0A8H4RR74_9HELO</name>
<feature type="region of interest" description="Disordered" evidence="1">
    <location>
        <begin position="1"/>
        <end position="26"/>
    </location>
</feature>
<gene>
    <name evidence="3" type="ORF">G7Y89_g3527</name>
</gene>
<keyword evidence="4" id="KW-1185">Reference proteome</keyword>
<dbReference type="AlphaFoldDB" id="A0A8H4RR74"/>
<evidence type="ECO:0000256" key="2">
    <source>
        <dbReference type="SAM" id="Phobius"/>
    </source>
</evidence>
<keyword evidence="2" id="KW-1133">Transmembrane helix</keyword>
<reference evidence="3 4" key="1">
    <citation type="submission" date="2020-03" db="EMBL/GenBank/DDBJ databases">
        <title>Draft Genome Sequence of Cudoniella acicularis.</title>
        <authorList>
            <person name="Buettner E."/>
            <person name="Kellner H."/>
        </authorList>
    </citation>
    <scope>NUCLEOTIDE SEQUENCE [LARGE SCALE GENOMIC DNA]</scope>
    <source>
        <strain evidence="3 4">DSM 108380</strain>
    </source>
</reference>
<feature type="transmembrane region" description="Helical" evidence="2">
    <location>
        <begin position="118"/>
        <end position="142"/>
    </location>
</feature>
<dbReference type="PANTHER" id="PTHR42069">
    <property type="entry name" value="HYPHAL ANASTAMOSIS-8 PROTEIN"/>
    <property type="match status" value="1"/>
</dbReference>